<sequence>ELYVKGNNLSLPTTKTFETIGQSHQVTILVEARSYGTSKTEIAYKVNGINQ</sequence>
<proteinExistence type="predicted"/>
<keyword evidence="2" id="KW-1185">Reference proteome</keyword>
<evidence type="ECO:0000313" key="1">
    <source>
        <dbReference type="EMBL" id="CAI2189993.1"/>
    </source>
</evidence>
<dbReference type="Proteomes" id="UP001153678">
    <property type="component" value="Unassembled WGS sequence"/>
</dbReference>
<gene>
    <name evidence="1" type="ORF">FWILDA_LOCUS14354</name>
</gene>
<evidence type="ECO:0000313" key="2">
    <source>
        <dbReference type="Proteomes" id="UP001153678"/>
    </source>
</evidence>
<organism evidence="1 2">
    <name type="scientific">Funneliformis geosporum</name>
    <dbReference type="NCBI Taxonomy" id="1117311"/>
    <lineage>
        <taxon>Eukaryota</taxon>
        <taxon>Fungi</taxon>
        <taxon>Fungi incertae sedis</taxon>
        <taxon>Mucoromycota</taxon>
        <taxon>Glomeromycotina</taxon>
        <taxon>Glomeromycetes</taxon>
        <taxon>Glomerales</taxon>
        <taxon>Glomeraceae</taxon>
        <taxon>Funneliformis</taxon>
    </lineage>
</organism>
<dbReference type="AlphaFoldDB" id="A0A9W4T2F0"/>
<protein>
    <submittedName>
        <fullName evidence="1">4067_t:CDS:1</fullName>
    </submittedName>
</protein>
<name>A0A9W4T2F0_9GLOM</name>
<accession>A0A9W4T2F0</accession>
<reference evidence="1" key="1">
    <citation type="submission" date="2022-08" db="EMBL/GenBank/DDBJ databases">
        <authorList>
            <person name="Kallberg Y."/>
            <person name="Tangrot J."/>
            <person name="Rosling A."/>
        </authorList>
    </citation>
    <scope>NUCLEOTIDE SEQUENCE</scope>
    <source>
        <strain evidence="1">Wild A</strain>
    </source>
</reference>
<feature type="non-terminal residue" evidence="1">
    <location>
        <position position="1"/>
    </location>
</feature>
<dbReference type="EMBL" id="CAMKVN010006172">
    <property type="protein sequence ID" value="CAI2189993.1"/>
    <property type="molecule type" value="Genomic_DNA"/>
</dbReference>
<comment type="caution">
    <text evidence="1">The sequence shown here is derived from an EMBL/GenBank/DDBJ whole genome shotgun (WGS) entry which is preliminary data.</text>
</comment>